<feature type="region of interest" description="Disordered" evidence="1">
    <location>
        <begin position="586"/>
        <end position="606"/>
    </location>
</feature>
<comment type="caution">
    <text evidence="2">The sequence shown here is derived from an EMBL/GenBank/DDBJ whole genome shotgun (WGS) entry which is preliminary data.</text>
</comment>
<dbReference type="Proteomes" id="UP001159363">
    <property type="component" value="Chromosome 13"/>
</dbReference>
<sequence>MVPSTSSAVTPTSLPASIATSAARSYTDGTVPSTSSPVTPTSLPTSIATSAARSYTDGTVPSTSSAVTPTSLPASIATSAARSYTDGTVPSTSSAVTPTKYSIEPQNFSADALRTPLLALPVSLAPALSSPTGPFESLPEPLRRHQCHFCEYFVYKVILGHGQRPKSPTSNMADEMGAGEGSSCRELSRLTCHRTSDLLHFTFSHCQGLIRICGLRQAGPPFSGDFWNISLASRQEQIPQEVYKGLGNGVPRLLQSTAHWPGGGNRVTATERLDCSPPIMANGVAPGFSQLGIVSDDAAGGRLFSGGGSPVSPALTFSRCSINHLISPSSVLKTSLLRAAKIFELNSTGLWYQGSVFDSWLHDANFYDTLEPRTRRDCSISVIRKTNEVGGLNVSSTAKSSKTLQVAQGRGIVEGMGHGHCLGPIPAFAWSDFGKPWKAEVKTAGPRIELGPSRMRLARLPPRRPELATPGFSQVGIVPDDAAGRRVFSGISRSPPCIPVLFHSQFISPSSALKIPLLSASRISLHATQLKREKEQGVQAAGSPPTATSPQFGALSTFLDPLFLLLRPLIAIDCHVVVRSLHEAEEYPGSRTSRASEKAEDTHEGNMADVAVSWRESSGTLPSTPPLHSTAAPYLPHFTLTDALYFDRCLDRTIAPRGSSKLFQEKYRKNHPMR</sequence>
<feature type="compositionally biased region" description="Basic and acidic residues" evidence="1">
    <location>
        <begin position="594"/>
        <end position="606"/>
    </location>
</feature>
<evidence type="ECO:0000313" key="3">
    <source>
        <dbReference type="Proteomes" id="UP001159363"/>
    </source>
</evidence>
<protein>
    <submittedName>
        <fullName evidence="2">Uncharacterized protein</fullName>
    </submittedName>
</protein>
<feature type="compositionally biased region" description="Low complexity" evidence="1">
    <location>
        <begin position="30"/>
        <end position="45"/>
    </location>
</feature>
<feature type="region of interest" description="Disordered" evidence="1">
    <location>
        <begin position="24"/>
        <end position="45"/>
    </location>
</feature>
<organism evidence="2 3">
    <name type="scientific">Dryococelus australis</name>
    <dbReference type="NCBI Taxonomy" id="614101"/>
    <lineage>
        <taxon>Eukaryota</taxon>
        <taxon>Metazoa</taxon>
        <taxon>Ecdysozoa</taxon>
        <taxon>Arthropoda</taxon>
        <taxon>Hexapoda</taxon>
        <taxon>Insecta</taxon>
        <taxon>Pterygota</taxon>
        <taxon>Neoptera</taxon>
        <taxon>Polyneoptera</taxon>
        <taxon>Phasmatodea</taxon>
        <taxon>Verophasmatodea</taxon>
        <taxon>Anareolatae</taxon>
        <taxon>Phasmatidae</taxon>
        <taxon>Eurycanthinae</taxon>
        <taxon>Dryococelus</taxon>
    </lineage>
</organism>
<gene>
    <name evidence="2" type="ORF">PR048_030365</name>
</gene>
<name>A0ABQ9G8S3_9NEOP</name>
<evidence type="ECO:0000313" key="2">
    <source>
        <dbReference type="EMBL" id="KAJ8868824.1"/>
    </source>
</evidence>
<dbReference type="EMBL" id="JARBHB010000014">
    <property type="protein sequence ID" value="KAJ8868824.1"/>
    <property type="molecule type" value="Genomic_DNA"/>
</dbReference>
<keyword evidence="3" id="KW-1185">Reference proteome</keyword>
<evidence type="ECO:0000256" key="1">
    <source>
        <dbReference type="SAM" id="MobiDB-lite"/>
    </source>
</evidence>
<reference evidence="2 3" key="1">
    <citation type="submission" date="2023-02" db="EMBL/GenBank/DDBJ databases">
        <title>LHISI_Scaffold_Assembly.</title>
        <authorList>
            <person name="Stuart O.P."/>
            <person name="Cleave R."/>
            <person name="Magrath M.J.L."/>
            <person name="Mikheyev A.S."/>
        </authorList>
    </citation>
    <scope>NUCLEOTIDE SEQUENCE [LARGE SCALE GENOMIC DNA]</scope>
    <source>
        <strain evidence="2">Daus_M_001</strain>
        <tissue evidence="2">Leg muscle</tissue>
    </source>
</reference>
<proteinExistence type="predicted"/>
<accession>A0ABQ9G8S3</accession>